<feature type="transmembrane region" description="Helical" evidence="1">
    <location>
        <begin position="154"/>
        <end position="170"/>
    </location>
</feature>
<dbReference type="EMBL" id="PVXO01000036">
    <property type="protein sequence ID" value="PRR78790.1"/>
    <property type="molecule type" value="Genomic_DNA"/>
</dbReference>
<evidence type="ECO:0000313" key="3">
    <source>
        <dbReference type="Proteomes" id="UP000239706"/>
    </source>
</evidence>
<keyword evidence="3" id="KW-1185">Reference proteome</keyword>
<protein>
    <submittedName>
        <fullName evidence="2">Stage III sporulation protein SpoAB</fullName>
    </submittedName>
</protein>
<keyword evidence="1" id="KW-0812">Transmembrane</keyword>
<dbReference type="OrthoDB" id="1957909at2"/>
<evidence type="ECO:0000313" key="2">
    <source>
        <dbReference type="EMBL" id="PRR78790.1"/>
    </source>
</evidence>
<dbReference type="PIRSF" id="PIRSF021435">
    <property type="entry name" value="SpoIIIAB"/>
    <property type="match status" value="1"/>
</dbReference>
<dbReference type="Proteomes" id="UP000239706">
    <property type="component" value="Unassembled WGS sequence"/>
</dbReference>
<dbReference type="AlphaFoldDB" id="A0A2T0B4G7"/>
<feature type="transmembrane region" description="Helical" evidence="1">
    <location>
        <begin position="6"/>
        <end position="24"/>
    </location>
</feature>
<dbReference type="RefSeq" id="WP_106063488.1">
    <property type="nucleotide sequence ID" value="NZ_PVXO01000036.1"/>
</dbReference>
<keyword evidence="1" id="KW-0472">Membrane</keyword>
<evidence type="ECO:0000256" key="1">
    <source>
        <dbReference type="SAM" id="Phobius"/>
    </source>
</evidence>
<dbReference type="Pfam" id="PF09548">
    <property type="entry name" value="Spore_III_AB"/>
    <property type="match status" value="1"/>
</dbReference>
<dbReference type="NCBIfam" id="TIGR02833">
    <property type="entry name" value="spore_III_AB"/>
    <property type="match status" value="1"/>
</dbReference>
<accession>A0A2T0B4G7</accession>
<organism evidence="2 3">
    <name type="scientific">Clostridium liquoris</name>
    <dbReference type="NCBI Taxonomy" id="1289519"/>
    <lineage>
        <taxon>Bacteria</taxon>
        <taxon>Bacillati</taxon>
        <taxon>Bacillota</taxon>
        <taxon>Clostridia</taxon>
        <taxon>Eubacteriales</taxon>
        <taxon>Clostridiaceae</taxon>
        <taxon>Clostridium</taxon>
    </lineage>
</organism>
<keyword evidence="1" id="KW-1133">Transmembrane helix</keyword>
<reference evidence="2 3" key="1">
    <citation type="submission" date="2018-03" db="EMBL/GenBank/DDBJ databases">
        <title>Genome sequence of Clostridium liquoris DSM 100320.</title>
        <authorList>
            <person name="Poehlein A."/>
            <person name="Daniel R."/>
        </authorList>
    </citation>
    <scope>NUCLEOTIDE SEQUENCE [LARGE SCALE GENOMIC DNA]</scope>
    <source>
        <strain evidence="2 3">DSM 100320</strain>
    </source>
</reference>
<dbReference type="InterPro" id="IPR014198">
    <property type="entry name" value="Spore_III_AB"/>
</dbReference>
<proteinExistence type="predicted"/>
<name>A0A2T0B4G7_9CLOT</name>
<sequence length="171" mass="19748">MKFIGSLLVIISTTVAGFILGGKFKKRTFQLKEMERAIYQLQNEIIYTHTALPEAFLKVHEKSSCPLNEFFKIVSHMLYFNEVDSVYEGFKCALKKMKNPLDINKEDMNVILSLGKTLGESDIEGQKRMFALTLENLKKQIIEAEILMKKNVKMYRYLGFTLGTMIVIMFI</sequence>
<gene>
    <name evidence="2" type="ORF">CLLI_13720</name>
</gene>
<comment type="caution">
    <text evidence="2">The sequence shown here is derived from an EMBL/GenBank/DDBJ whole genome shotgun (WGS) entry which is preliminary data.</text>
</comment>